<dbReference type="PANTHER" id="PTHR43080">
    <property type="entry name" value="CBS DOMAIN-CONTAINING PROTEIN CBSX3, MITOCHONDRIAL"/>
    <property type="match status" value="1"/>
</dbReference>
<comment type="caution">
    <text evidence="5">The sequence shown here is derived from an EMBL/GenBank/DDBJ whole genome shotgun (WGS) entry which is preliminary data.</text>
</comment>
<name>A0ABS6ZR08_9GAMM</name>
<organism evidence="5 6">
    <name type="scientific">Billgrantia antri</name>
    <dbReference type="NCBI Taxonomy" id="2846777"/>
    <lineage>
        <taxon>Bacteria</taxon>
        <taxon>Pseudomonadati</taxon>
        <taxon>Pseudomonadota</taxon>
        <taxon>Gammaproteobacteria</taxon>
        <taxon>Oceanospirillales</taxon>
        <taxon>Halomonadaceae</taxon>
        <taxon>Billgrantia</taxon>
    </lineage>
</organism>
<evidence type="ECO:0000313" key="5">
    <source>
        <dbReference type="EMBL" id="MBW6392504.1"/>
    </source>
</evidence>
<evidence type="ECO:0000259" key="4">
    <source>
        <dbReference type="PROSITE" id="PS51371"/>
    </source>
</evidence>
<dbReference type="InterPro" id="IPR017080">
    <property type="entry name" value="UCP036990_CBS_BON"/>
</dbReference>
<accession>A0ABS6ZR08</accession>
<dbReference type="RefSeq" id="WP_209477182.1">
    <property type="nucleotide sequence ID" value="NZ_JAHYCA010000005.1"/>
</dbReference>
<reference evidence="5 6" key="1">
    <citation type="submission" date="2021-07" db="EMBL/GenBank/DDBJ databases">
        <authorList>
            <person name="So Y."/>
        </authorList>
    </citation>
    <scope>NUCLEOTIDE SEQUENCE [LARGE SCALE GENOMIC DNA]</scope>
    <source>
        <strain evidence="5 6">Y3S6</strain>
    </source>
</reference>
<dbReference type="InterPro" id="IPR000644">
    <property type="entry name" value="CBS_dom"/>
</dbReference>
<protein>
    <submittedName>
        <fullName evidence="5">CBS domain-containing protein</fullName>
    </submittedName>
</protein>
<dbReference type="PROSITE" id="PS50914">
    <property type="entry name" value="BON"/>
    <property type="match status" value="1"/>
</dbReference>
<evidence type="ECO:0000256" key="2">
    <source>
        <dbReference type="PROSITE-ProRule" id="PRU00703"/>
    </source>
</evidence>
<dbReference type="EMBL" id="JAHYCA010000005">
    <property type="protein sequence ID" value="MBW6392504.1"/>
    <property type="molecule type" value="Genomic_DNA"/>
</dbReference>
<proteinExistence type="predicted"/>
<feature type="domain" description="BON" evidence="3">
    <location>
        <begin position="157"/>
        <end position="225"/>
    </location>
</feature>
<keyword evidence="1 2" id="KW-0129">CBS domain</keyword>
<evidence type="ECO:0000313" key="6">
    <source>
        <dbReference type="Proteomes" id="UP000769617"/>
    </source>
</evidence>
<dbReference type="SUPFAM" id="SSF54631">
    <property type="entry name" value="CBS-domain pair"/>
    <property type="match status" value="1"/>
</dbReference>
<keyword evidence="6" id="KW-1185">Reference proteome</keyword>
<dbReference type="Pfam" id="PF04972">
    <property type="entry name" value="BON"/>
    <property type="match status" value="1"/>
</dbReference>
<dbReference type="PIRSF" id="PIRSF036990">
    <property type="entry name" value="UCP036990_CBS_BON"/>
    <property type="match status" value="1"/>
</dbReference>
<dbReference type="PROSITE" id="PS51371">
    <property type="entry name" value="CBS"/>
    <property type="match status" value="2"/>
</dbReference>
<dbReference type="CDD" id="cd04586">
    <property type="entry name" value="CBS_pair_BON_assoc"/>
    <property type="match status" value="1"/>
</dbReference>
<dbReference type="Pfam" id="PF00571">
    <property type="entry name" value="CBS"/>
    <property type="match status" value="2"/>
</dbReference>
<evidence type="ECO:0000256" key="1">
    <source>
        <dbReference type="ARBA" id="ARBA00023122"/>
    </source>
</evidence>
<evidence type="ECO:0000259" key="3">
    <source>
        <dbReference type="PROSITE" id="PS50914"/>
    </source>
</evidence>
<dbReference type="InterPro" id="IPR051257">
    <property type="entry name" value="Diverse_CBS-Domain"/>
</dbReference>
<dbReference type="Proteomes" id="UP000769617">
    <property type="component" value="Unassembled WGS sequence"/>
</dbReference>
<dbReference type="PANTHER" id="PTHR43080:SF26">
    <property type="entry name" value="REGULATORY PROTEIN"/>
    <property type="match status" value="1"/>
</dbReference>
<feature type="domain" description="CBS" evidence="4">
    <location>
        <begin position="94"/>
        <end position="151"/>
    </location>
</feature>
<sequence length="231" mass="25437">MQAVDVMTPNVITVPPDADVREIARLLLENNISAVPVVDAEDKVLGIVSEGDLMRRVENGSEAPKSWWLKTFFTGGNSASEYVKTHARKAHEIMTRDLITIGEDEPLHRVAKLLEKHHIKRVPVVRDGKLVGIVSRANLLRGFSATAPDAETPVTSDDRQIRDAILKEVDENTGVWVDRINVIVTEGVVQIWGLVESQEEKMAVQVAAENTPGVKTVENNLGMIPRGVGHF</sequence>
<gene>
    <name evidence="5" type="ORF">KPL81_15225</name>
</gene>
<dbReference type="Gene3D" id="3.30.1340.30">
    <property type="match status" value="1"/>
</dbReference>
<dbReference type="InterPro" id="IPR007055">
    <property type="entry name" value="BON_dom"/>
</dbReference>
<feature type="domain" description="CBS" evidence="4">
    <location>
        <begin position="7"/>
        <end position="63"/>
    </location>
</feature>
<dbReference type="InterPro" id="IPR046342">
    <property type="entry name" value="CBS_dom_sf"/>
</dbReference>
<dbReference type="SMART" id="SM00116">
    <property type="entry name" value="CBS"/>
    <property type="match status" value="2"/>
</dbReference>
<dbReference type="Gene3D" id="3.10.580.10">
    <property type="entry name" value="CBS-domain"/>
    <property type="match status" value="1"/>
</dbReference>